<dbReference type="CDD" id="cd04301">
    <property type="entry name" value="NAT_SF"/>
    <property type="match status" value="1"/>
</dbReference>
<dbReference type="Pfam" id="PF00583">
    <property type="entry name" value="Acetyltransf_1"/>
    <property type="match status" value="1"/>
</dbReference>
<evidence type="ECO:0000259" key="1">
    <source>
        <dbReference type="PROSITE" id="PS51186"/>
    </source>
</evidence>
<dbReference type="Gene3D" id="3.40.630.30">
    <property type="match status" value="1"/>
</dbReference>
<dbReference type="EMBL" id="CP118848">
    <property type="protein sequence ID" value="WHI60664.1"/>
    <property type="molecule type" value="Genomic_DNA"/>
</dbReference>
<feature type="domain" description="N-acetyltransferase" evidence="1">
    <location>
        <begin position="2"/>
        <end position="145"/>
    </location>
</feature>
<dbReference type="InterPro" id="IPR000182">
    <property type="entry name" value="GNAT_dom"/>
</dbReference>
<organism evidence="2 3">
    <name type="scientific">Mammaliicoccus lentus</name>
    <name type="common">Staphylococcus lentus</name>
    <dbReference type="NCBI Taxonomy" id="42858"/>
    <lineage>
        <taxon>Bacteria</taxon>
        <taxon>Bacillati</taxon>
        <taxon>Bacillota</taxon>
        <taxon>Bacilli</taxon>
        <taxon>Bacillales</taxon>
        <taxon>Staphylococcaceae</taxon>
        <taxon>Mammaliicoccus</taxon>
    </lineage>
</organism>
<dbReference type="GeneID" id="99677521"/>
<keyword evidence="2" id="KW-0012">Acyltransferase</keyword>
<gene>
    <name evidence="2" type="ORF">PYH69_03275</name>
</gene>
<dbReference type="InterPro" id="IPR016181">
    <property type="entry name" value="Acyl_CoA_acyltransferase"/>
</dbReference>
<dbReference type="Proteomes" id="UP001223261">
    <property type="component" value="Chromosome"/>
</dbReference>
<sequence>MIEFKQIRDESTLYEISQMAAAYFKREDQSTKVAESLEFEAIKRSLAYEESVVFGALDNQKCIGFIWAKFDNKDNEVKVYNLFVSESYRNNKIAAKLKKKLETWAIDKGASSIVSTVHAQNKSMLHINESMGYETEKYIMRKHLF</sequence>
<dbReference type="PROSITE" id="PS51186">
    <property type="entry name" value="GNAT"/>
    <property type="match status" value="1"/>
</dbReference>
<dbReference type="GO" id="GO:0016747">
    <property type="term" value="F:acyltransferase activity, transferring groups other than amino-acyl groups"/>
    <property type="evidence" value="ECO:0007669"/>
    <property type="project" value="InterPro"/>
</dbReference>
<dbReference type="PANTHER" id="PTHR43072">
    <property type="entry name" value="N-ACETYLTRANSFERASE"/>
    <property type="match status" value="1"/>
</dbReference>
<evidence type="ECO:0000313" key="2">
    <source>
        <dbReference type="EMBL" id="WHI60664.1"/>
    </source>
</evidence>
<protein>
    <submittedName>
        <fullName evidence="2">GNAT family N-acetyltransferase</fullName>
        <ecNumber evidence="2">2.3.1.-</ecNumber>
    </submittedName>
</protein>
<dbReference type="RefSeq" id="WP_135031332.1">
    <property type="nucleotide sequence ID" value="NZ_CP118848.1"/>
</dbReference>
<dbReference type="EC" id="2.3.1.-" evidence="2"/>
<reference evidence="2" key="1">
    <citation type="journal article" date="2023" name="Antibiotics">
        <title>Prevalence and Molecular Characterization of Methicillin-Resistant Staphylococci (MRS) and Mammaliicocci (MRM) in Dromedary Camels from Algeria: First Detection of SCCmec-mecC Hybrid in Methicillin-Resistant Mammaliicoccus lentus.</title>
        <authorList>
            <person name="Belhout C."/>
            <person name="Boyen F."/>
            <person name="Vereecke N."/>
            <person name="Theuns S."/>
            <person name="Taibi N."/>
            <person name="Stegger M."/>
            <person name="de la Fe-Rodriguez P.Y."/>
            <person name="Bouayad L."/>
            <person name="Elgroud R."/>
            <person name="Butaye P."/>
        </authorList>
    </citation>
    <scope>NUCLEOTIDE SEQUENCE</scope>
    <source>
        <strain evidence="2">7048</strain>
    </source>
</reference>
<dbReference type="SUPFAM" id="SSF55729">
    <property type="entry name" value="Acyl-CoA N-acyltransferases (Nat)"/>
    <property type="match status" value="1"/>
</dbReference>
<evidence type="ECO:0000313" key="3">
    <source>
        <dbReference type="Proteomes" id="UP001223261"/>
    </source>
</evidence>
<name>A0AAX3W669_MAMLE</name>
<proteinExistence type="predicted"/>
<accession>A0AAX3W669</accession>
<dbReference type="PANTHER" id="PTHR43072:SF58">
    <property type="entry name" value="N-ACETYLTRANSFERASE DOMAIN-CONTAINING PROTEIN"/>
    <property type="match status" value="1"/>
</dbReference>
<dbReference type="AlphaFoldDB" id="A0AAX3W669"/>
<keyword evidence="2" id="KW-0808">Transferase</keyword>